<dbReference type="PROSITE" id="PS50880">
    <property type="entry name" value="TOPRIM"/>
    <property type="match status" value="1"/>
</dbReference>
<evidence type="ECO:0000256" key="13">
    <source>
        <dbReference type="SAM" id="MobiDB-lite"/>
    </source>
</evidence>
<dbReference type="GO" id="GO:0046872">
    <property type="term" value="F:metal ion binding"/>
    <property type="evidence" value="ECO:0007669"/>
    <property type="project" value="UniProtKB-KW"/>
</dbReference>
<evidence type="ECO:0000313" key="16">
    <source>
        <dbReference type="EMBL" id="TPE49338.1"/>
    </source>
</evidence>
<dbReference type="Pfam" id="PF01131">
    <property type="entry name" value="Topoisom_bac"/>
    <property type="match status" value="1"/>
</dbReference>
<evidence type="ECO:0000256" key="4">
    <source>
        <dbReference type="ARBA" id="ARBA00022723"/>
    </source>
</evidence>
<dbReference type="InterPro" id="IPR005738">
    <property type="entry name" value="TopoIII"/>
</dbReference>
<dbReference type="PANTHER" id="PTHR11390">
    <property type="entry name" value="PROKARYOTIC DNA TOPOISOMERASE"/>
    <property type="match status" value="1"/>
</dbReference>
<dbReference type="NCBIfam" id="TIGR01056">
    <property type="entry name" value="topB"/>
    <property type="match status" value="1"/>
</dbReference>
<dbReference type="CDD" id="cd03362">
    <property type="entry name" value="TOPRIM_TopoIA_TopoIII"/>
    <property type="match status" value="1"/>
</dbReference>
<keyword evidence="17" id="KW-1185">Reference proteome</keyword>
<dbReference type="InterPro" id="IPR000380">
    <property type="entry name" value="Topo_IA"/>
</dbReference>
<evidence type="ECO:0000256" key="1">
    <source>
        <dbReference type="ARBA" id="ARBA00000213"/>
    </source>
</evidence>
<keyword evidence="6" id="KW-0799">Topoisomerase</keyword>
<dbReference type="NCBIfam" id="NF005829">
    <property type="entry name" value="PRK07726.1"/>
    <property type="match status" value="1"/>
</dbReference>
<evidence type="ECO:0000256" key="12">
    <source>
        <dbReference type="ARBA" id="ARBA00032877"/>
    </source>
</evidence>
<dbReference type="Pfam" id="PF01751">
    <property type="entry name" value="Toprim"/>
    <property type="match status" value="1"/>
</dbReference>
<dbReference type="PROSITE" id="PS52039">
    <property type="entry name" value="TOPO_IA_2"/>
    <property type="match status" value="1"/>
</dbReference>
<dbReference type="InterPro" id="IPR006171">
    <property type="entry name" value="TOPRIM_dom"/>
</dbReference>
<evidence type="ECO:0000313" key="17">
    <source>
        <dbReference type="Proteomes" id="UP000315901"/>
    </source>
</evidence>
<proteinExistence type="inferred from homology"/>
<dbReference type="EC" id="5.6.2.1" evidence="3"/>
<comment type="caution">
    <text evidence="16">The sequence shown here is derived from an EMBL/GenBank/DDBJ whole genome shotgun (WGS) entry which is preliminary data.</text>
</comment>
<dbReference type="GO" id="GO:0006265">
    <property type="term" value="P:DNA topological change"/>
    <property type="evidence" value="ECO:0007669"/>
    <property type="project" value="InterPro"/>
</dbReference>
<evidence type="ECO:0000259" key="14">
    <source>
        <dbReference type="PROSITE" id="PS50880"/>
    </source>
</evidence>
<evidence type="ECO:0000259" key="15">
    <source>
        <dbReference type="PROSITE" id="PS52039"/>
    </source>
</evidence>
<keyword evidence="5" id="KW-0460">Magnesium</keyword>
<dbReference type="GO" id="GO:0003677">
    <property type="term" value="F:DNA binding"/>
    <property type="evidence" value="ECO:0007669"/>
    <property type="project" value="UniProtKB-KW"/>
</dbReference>
<dbReference type="FunFam" id="1.10.290.10:FF:000004">
    <property type="entry name" value="DNA topoisomerase 3"/>
    <property type="match status" value="1"/>
</dbReference>
<dbReference type="PRINTS" id="PR00417">
    <property type="entry name" value="PRTPISMRASEI"/>
</dbReference>
<evidence type="ECO:0000256" key="8">
    <source>
        <dbReference type="ARBA" id="ARBA00023235"/>
    </source>
</evidence>
<dbReference type="InterPro" id="IPR013825">
    <property type="entry name" value="Topo_IA_cen_sub2"/>
</dbReference>
<organism evidence="16 17">
    <name type="scientific">Maribrevibacterium harenarium</name>
    <dbReference type="NCBI Taxonomy" id="2589817"/>
    <lineage>
        <taxon>Bacteria</taxon>
        <taxon>Pseudomonadati</taxon>
        <taxon>Pseudomonadota</taxon>
        <taxon>Gammaproteobacteria</taxon>
        <taxon>Oceanospirillales</taxon>
        <taxon>Oceanospirillaceae</taxon>
        <taxon>Maribrevibacterium</taxon>
    </lineage>
</organism>
<feature type="domain" description="Toprim" evidence="14">
    <location>
        <begin position="1"/>
        <end position="134"/>
    </location>
</feature>
<dbReference type="SMART" id="SM00493">
    <property type="entry name" value="TOPRIM"/>
    <property type="match status" value="1"/>
</dbReference>
<dbReference type="InterPro" id="IPR034144">
    <property type="entry name" value="TOPRIM_TopoIII"/>
</dbReference>
<dbReference type="Proteomes" id="UP000315901">
    <property type="component" value="Unassembled WGS sequence"/>
</dbReference>
<dbReference type="SMART" id="SM00436">
    <property type="entry name" value="TOP1Bc"/>
    <property type="match status" value="1"/>
</dbReference>
<protein>
    <recommendedName>
        <fullName evidence="3">DNA topoisomerase</fullName>
        <ecNumber evidence="3">5.6.2.1</ecNumber>
    </recommendedName>
    <alternativeName>
        <fullName evidence="12">Omega-protein</fullName>
    </alternativeName>
    <alternativeName>
        <fullName evidence="11">Relaxing enzyme</fullName>
    </alternativeName>
    <alternativeName>
        <fullName evidence="9">Swivelase</fullName>
    </alternativeName>
    <alternativeName>
        <fullName evidence="10">Untwisting enzyme</fullName>
    </alternativeName>
</protein>
<name>A0A501WJ08_9GAMM</name>
<dbReference type="InterPro" id="IPR023405">
    <property type="entry name" value="Topo_IA_core_domain"/>
</dbReference>
<dbReference type="InterPro" id="IPR023406">
    <property type="entry name" value="Topo_IA_AS"/>
</dbReference>
<dbReference type="PANTHER" id="PTHR11390:SF21">
    <property type="entry name" value="DNA TOPOISOMERASE 3-ALPHA"/>
    <property type="match status" value="1"/>
</dbReference>
<dbReference type="RefSeq" id="WP_140589650.1">
    <property type="nucleotide sequence ID" value="NZ_VFRR01000025.1"/>
</dbReference>
<feature type="region of interest" description="Disordered" evidence="13">
    <location>
        <begin position="613"/>
        <end position="652"/>
    </location>
</feature>
<evidence type="ECO:0000256" key="3">
    <source>
        <dbReference type="ARBA" id="ARBA00012891"/>
    </source>
</evidence>
<dbReference type="InterPro" id="IPR003601">
    <property type="entry name" value="Topo_IA_2"/>
</dbReference>
<dbReference type="Gene3D" id="1.10.290.10">
    <property type="entry name" value="Topoisomerase I, domain 4"/>
    <property type="match status" value="1"/>
</dbReference>
<dbReference type="Gene3D" id="2.70.20.10">
    <property type="entry name" value="Topoisomerase I, domain 3"/>
    <property type="match status" value="1"/>
</dbReference>
<keyword evidence="8 16" id="KW-0413">Isomerase</keyword>
<dbReference type="OrthoDB" id="9803554at2"/>
<evidence type="ECO:0000256" key="7">
    <source>
        <dbReference type="ARBA" id="ARBA00023125"/>
    </source>
</evidence>
<reference evidence="16 17" key="1">
    <citation type="submission" date="2019-06" db="EMBL/GenBank/DDBJ databases">
        <title>A novel bacterium of genus Marinomonas, isolated from coastal sand.</title>
        <authorList>
            <person name="Huang H."/>
            <person name="Mo K."/>
            <person name="Hu Y."/>
        </authorList>
    </citation>
    <scope>NUCLEOTIDE SEQUENCE [LARGE SCALE GENOMIC DNA]</scope>
    <source>
        <strain evidence="16 17">HB171799</strain>
    </source>
</reference>
<dbReference type="Gene3D" id="1.10.460.10">
    <property type="entry name" value="Topoisomerase I, domain 2"/>
    <property type="match status" value="1"/>
</dbReference>
<evidence type="ECO:0000256" key="2">
    <source>
        <dbReference type="ARBA" id="ARBA00009446"/>
    </source>
</evidence>
<dbReference type="PROSITE" id="PS00396">
    <property type="entry name" value="TOPO_IA_1"/>
    <property type="match status" value="1"/>
</dbReference>
<dbReference type="InterPro" id="IPR003602">
    <property type="entry name" value="Topo_IA_DNA-bd_dom"/>
</dbReference>
<gene>
    <name evidence="16" type="ORF">FJM67_12190</name>
</gene>
<keyword evidence="4" id="KW-0479">Metal-binding</keyword>
<dbReference type="InterPro" id="IPR013824">
    <property type="entry name" value="Topo_IA_cen_sub1"/>
</dbReference>
<keyword evidence="7" id="KW-0238">DNA-binding</keyword>
<dbReference type="EMBL" id="VFRR01000025">
    <property type="protein sequence ID" value="TPE49338.1"/>
    <property type="molecule type" value="Genomic_DNA"/>
</dbReference>
<comment type="catalytic activity">
    <reaction evidence="1">
        <text>ATP-independent breakage of single-stranded DNA, followed by passage and rejoining.</text>
        <dbReference type="EC" id="5.6.2.1"/>
    </reaction>
</comment>
<dbReference type="GO" id="GO:0003917">
    <property type="term" value="F:DNA topoisomerase type I (single strand cut, ATP-independent) activity"/>
    <property type="evidence" value="ECO:0007669"/>
    <property type="project" value="UniProtKB-EC"/>
</dbReference>
<dbReference type="InterPro" id="IPR013826">
    <property type="entry name" value="Topo_IA_cen_sub3"/>
</dbReference>
<evidence type="ECO:0000256" key="5">
    <source>
        <dbReference type="ARBA" id="ARBA00022842"/>
    </source>
</evidence>
<dbReference type="GO" id="GO:0043597">
    <property type="term" value="C:cytoplasmic replication fork"/>
    <property type="evidence" value="ECO:0007669"/>
    <property type="project" value="TreeGrafter"/>
</dbReference>
<evidence type="ECO:0000256" key="6">
    <source>
        <dbReference type="ARBA" id="ARBA00023029"/>
    </source>
</evidence>
<dbReference type="FunFam" id="3.40.50.140:FF:000004">
    <property type="entry name" value="DNA topoisomerase 3"/>
    <property type="match status" value="1"/>
</dbReference>
<dbReference type="Gene3D" id="3.40.50.140">
    <property type="match status" value="1"/>
</dbReference>
<comment type="similarity">
    <text evidence="2">Belongs to the type IA topoisomerase family.</text>
</comment>
<feature type="region of interest" description="Disordered" evidence="13">
    <location>
        <begin position="273"/>
        <end position="292"/>
    </location>
</feature>
<evidence type="ECO:0000256" key="9">
    <source>
        <dbReference type="ARBA" id="ARBA00030003"/>
    </source>
</evidence>
<dbReference type="SMART" id="SM00437">
    <property type="entry name" value="TOP1Ac"/>
    <property type="match status" value="1"/>
</dbReference>
<accession>A0A501WJ08</accession>
<dbReference type="GO" id="GO:0006310">
    <property type="term" value="P:DNA recombination"/>
    <property type="evidence" value="ECO:0007669"/>
    <property type="project" value="TreeGrafter"/>
</dbReference>
<dbReference type="InterPro" id="IPR013497">
    <property type="entry name" value="Topo_IA_cen"/>
</dbReference>
<dbReference type="GO" id="GO:0006281">
    <property type="term" value="P:DNA repair"/>
    <property type="evidence" value="ECO:0007669"/>
    <property type="project" value="TreeGrafter"/>
</dbReference>
<feature type="domain" description="Topo IA-type catalytic" evidence="15">
    <location>
        <begin position="155"/>
        <end position="601"/>
    </location>
</feature>
<evidence type="ECO:0000256" key="11">
    <source>
        <dbReference type="ARBA" id="ARBA00032235"/>
    </source>
</evidence>
<dbReference type="CDD" id="cd00186">
    <property type="entry name" value="TOP1Ac"/>
    <property type="match status" value="1"/>
</dbReference>
<evidence type="ECO:0000256" key="10">
    <source>
        <dbReference type="ARBA" id="ARBA00031985"/>
    </source>
</evidence>
<dbReference type="AlphaFoldDB" id="A0A501WJ08"/>
<dbReference type="SUPFAM" id="SSF56712">
    <property type="entry name" value="Prokaryotic type I DNA topoisomerase"/>
    <property type="match status" value="1"/>
</dbReference>
<sequence length="652" mass="73268">MRLFIAEKPSLARAIASAFPGPQKKGDGFIQLPGGDCITWCIGHLLEQAEPEDYSPSYKRWSFDTLPIVPDIWQLKPKANTKKQLAVVKKLIKQADQIIHAGDPDREGQLLVDEVLHYCQTAKTKLSQCQRLLVSDLNTNAIKKALGKLQSNGNFAPLSRSALARSRADWLFGMNLTRAYTLKGKQVGYQGVLSIGRVQTPILGMVVKREQEINAFIPHDFYQVEALIRTPDTQTFTAKWVPSEACQGHMDEEGRIINPKLAEHVANRITDKPAAVSKAERQQKKQPPPLPYSLSSLQIDAAKAFGLSAQQVLDICQSLYETHKMISYPRSDCRYLPTEQHQEAGAILSAINRTTSAYQPHVIACDPKRKSRAWNDKQVGAHHGIIPTQSLAAYSKLNANEQRVFDLICRQYLVQFLEDYEYRASRIELIIEGGVFVAQGNVPTKLGWKALFKQDKKTSDELPNVTEQDQLWCEQGVLLTKQTTPPEYFTDASLLAAMTGIAKFVVDKELKKVLRDTDGLGTEATRAGIIELLFKRQFLYRQGKQIRPTPAGMRFIESLPASLATPDMTARWEMILNRISHNEADYQSFLNELVANLRQQIDTCQQQRLTALADLPASPKTNPKRRYRKANTASSGKGRRSTKRQPNSHTNH</sequence>